<organism evidence="1 2">
    <name type="scientific">Phytophthora nicotianae P1569</name>
    <dbReference type="NCBI Taxonomy" id="1317065"/>
    <lineage>
        <taxon>Eukaryota</taxon>
        <taxon>Sar</taxon>
        <taxon>Stramenopiles</taxon>
        <taxon>Oomycota</taxon>
        <taxon>Peronosporomycetes</taxon>
        <taxon>Peronosporales</taxon>
        <taxon>Peronosporaceae</taxon>
        <taxon>Phytophthora</taxon>
    </lineage>
</organism>
<comment type="caution">
    <text evidence="1">The sequence shown here is derived from an EMBL/GenBank/DDBJ whole genome shotgun (WGS) entry which is preliminary data.</text>
</comment>
<proteinExistence type="predicted"/>
<dbReference type="HOGENOM" id="CLU_3261724_0_0_1"/>
<evidence type="ECO:0000313" key="2">
    <source>
        <dbReference type="Proteomes" id="UP000018721"/>
    </source>
</evidence>
<dbReference type="Proteomes" id="UP000018721">
    <property type="component" value="Unassembled WGS sequence"/>
</dbReference>
<reference evidence="1 2" key="1">
    <citation type="submission" date="2013-11" db="EMBL/GenBank/DDBJ databases">
        <title>The Genome Sequence of Phytophthora parasitica P1569.</title>
        <authorList>
            <consortium name="The Broad Institute Genomics Platform"/>
            <person name="Russ C."/>
            <person name="Tyler B."/>
            <person name="Panabieres F."/>
            <person name="Shan W."/>
            <person name="Tripathy S."/>
            <person name="Grunwald N."/>
            <person name="Machado M."/>
            <person name="Johnson C.S."/>
            <person name="Arredondo F."/>
            <person name="Hong C."/>
            <person name="Coffey M."/>
            <person name="Young S.K."/>
            <person name="Zeng Q."/>
            <person name="Gargeya S."/>
            <person name="Fitzgerald M."/>
            <person name="Abouelleil A."/>
            <person name="Alvarado L."/>
            <person name="Chapman S.B."/>
            <person name="Gainer-Dewar J."/>
            <person name="Goldberg J."/>
            <person name="Griggs A."/>
            <person name="Gujja S."/>
            <person name="Hansen M."/>
            <person name="Howarth C."/>
            <person name="Imamovic A."/>
            <person name="Ireland A."/>
            <person name="Larimer J."/>
            <person name="McCowan C."/>
            <person name="Murphy C."/>
            <person name="Pearson M."/>
            <person name="Poon T.W."/>
            <person name="Priest M."/>
            <person name="Roberts A."/>
            <person name="Saif S."/>
            <person name="Shea T."/>
            <person name="Sykes S."/>
            <person name="Wortman J."/>
            <person name="Nusbaum C."/>
            <person name="Birren B."/>
        </authorList>
    </citation>
    <scope>NUCLEOTIDE SEQUENCE [LARGE SCALE GENOMIC DNA]</scope>
    <source>
        <strain evidence="1 2">P1569</strain>
    </source>
</reference>
<name>V9DXH2_PHYNI</name>
<evidence type="ECO:0000313" key="1">
    <source>
        <dbReference type="EMBL" id="ETI30993.1"/>
    </source>
</evidence>
<accession>V9DXH2</accession>
<sequence length="42" mass="4644">MAPAEQICRVSAFETYERGLNALIGGSLELPWSRPRLANVVK</sequence>
<gene>
    <name evidence="1" type="ORF">F443_21963</name>
</gene>
<dbReference type="AlphaFoldDB" id="V9DXH2"/>
<protein>
    <submittedName>
        <fullName evidence="1">Uncharacterized protein</fullName>
    </submittedName>
</protein>
<keyword evidence="2" id="KW-1185">Reference proteome</keyword>
<dbReference type="EMBL" id="ANIZ01003826">
    <property type="protein sequence ID" value="ETI30993.1"/>
    <property type="molecule type" value="Genomic_DNA"/>
</dbReference>